<evidence type="ECO:0000259" key="3">
    <source>
        <dbReference type="PROSITE" id="PS50059"/>
    </source>
</evidence>
<feature type="domain" description="PPIase FKBP-type" evidence="3">
    <location>
        <begin position="55"/>
        <end position="111"/>
    </location>
</feature>
<dbReference type="AlphaFoldDB" id="A0A9Q1GZN9"/>
<evidence type="ECO:0000256" key="1">
    <source>
        <dbReference type="PROSITE-ProRule" id="PRU00277"/>
    </source>
</evidence>
<name>A0A9Q1GZN9_9CARY</name>
<keyword evidence="5" id="KW-1185">Reference proteome</keyword>
<dbReference type="InterPro" id="IPR046357">
    <property type="entry name" value="PPIase_dom_sf"/>
</dbReference>
<dbReference type="SUPFAM" id="SSF54534">
    <property type="entry name" value="FKBP-like"/>
    <property type="match status" value="1"/>
</dbReference>
<dbReference type="OrthoDB" id="1902587at2759"/>
<keyword evidence="1" id="KW-0697">Rotamase</keyword>
<dbReference type="EMBL" id="JAKOGI010001004">
    <property type="protein sequence ID" value="KAJ8428459.1"/>
    <property type="molecule type" value="Genomic_DNA"/>
</dbReference>
<keyword evidence="2" id="KW-0732">Signal</keyword>
<evidence type="ECO:0000256" key="2">
    <source>
        <dbReference type="SAM" id="SignalP"/>
    </source>
</evidence>
<dbReference type="GO" id="GO:0009507">
    <property type="term" value="C:chloroplast"/>
    <property type="evidence" value="ECO:0007669"/>
    <property type="project" value="InterPro"/>
</dbReference>
<keyword evidence="1" id="KW-0413">Isomerase</keyword>
<organism evidence="4 5">
    <name type="scientific">Carnegiea gigantea</name>
    <dbReference type="NCBI Taxonomy" id="171969"/>
    <lineage>
        <taxon>Eukaryota</taxon>
        <taxon>Viridiplantae</taxon>
        <taxon>Streptophyta</taxon>
        <taxon>Embryophyta</taxon>
        <taxon>Tracheophyta</taxon>
        <taxon>Spermatophyta</taxon>
        <taxon>Magnoliopsida</taxon>
        <taxon>eudicotyledons</taxon>
        <taxon>Gunneridae</taxon>
        <taxon>Pentapetalae</taxon>
        <taxon>Caryophyllales</taxon>
        <taxon>Cactineae</taxon>
        <taxon>Cactaceae</taxon>
        <taxon>Cactoideae</taxon>
        <taxon>Echinocereeae</taxon>
        <taxon>Carnegiea</taxon>
    </lineage>
</organism>
<proteinExistence type="predicted"/>
<dbReference type="InterPro" id="IPR044183">
    <property type="entry name" value="PNSL4/FKBP13-like"/>
</dbReference>
<feature type="chain" id="PRO_5040404095" description="peptidylprolyl isomerase" evidence="2">
    <location>
        <begin position="17"/>
        <end position="244"/>
    </location>
</feature>
<comment type="caution">
    <text evidence="4">The sequence shown here is derived from an EMBL/GenBank/DDBJ whole genome shotgun (WGS) entry which is preliminary data.</text>
</comment>
<dbReference type="GO" id="GO:0003755">
    <property type="term" value="F:peptidyl-prolyl cis-trans isomerase activity"/>
    <property type="evidence" value="ECO:0007669"/>
    <property type="project" value="UniProtKB-KW"/>
</dbReference>
<protein>
    <recommendedName>
        <fullName evidence="1">peptidylprolyl isomerase</fullName>
        <ecNumber evidence="1">5.2.1.8</ecNumber>
    </recommendedName>
</protein>
<comment type="catalytic activity">
    <reaction evidence="1">
        <text>[protein]-peptidylproline (omega=180) = [protein]-peptidylproline (omega=0)</text>
        <dbReference type="Rhea" id="RHEA:16237"/>
        <dbReference type="Rhea" id="RHEA-COMP:10747"/>
        <dbReference type="Rhea" id="RHEA-COMP:10748"/>
        <dbReference type="ChEBI" id="CHEBI:83833"/>
        <dbReference type="ChEBI" id="CHEBI:83834"/>
        <dbReference type="EC" id="5.2.1.8"/>
    </reaction>
</comment>
<sequence>MAAALLMIGFTLDADATQIEYYATVAEPPCELTYVPSGLGYCDILPGSGPKAPYNELINVHYTVRFADEIVFDSSYKRGRPLTMRIGAGKVIKGLDQGIFRGGGVPPMQFGIFLLSLFQCSCMCCYDELQLSFWLQMNRWEMQAPNPSRVSIPGKLNFVAKAALTAPLLLLLRSSISNLRFSGNSSITLWALTTSHPTPISTLQLSVWFSVVLDHSHISYCFLQLCALTFFMEARWRSEVSNDT</sequence>
<dbReference type="PANTHER" id="PTHR47833:SF1">
    <property type="entry name" value="PHOTOSYNTHETIC NDH SUBUNIT OF LUMENAL LOCATION 4, CHLOROPLASTIC"/>
    <property type="match status" value="1"/>
</dbReference>
<dbReference type="Pfam" id="PF00254">
    <property type="entry name" value="FKBP_C"/>
    <property type="match status" value="1"/>
</dbReference>
<gene>
    <name evidence="4" type="ORF">Cgig2_024120</name>
</gene>
<dbReference type="Gene3D" id="3.10.50.40">
    <property type="match status" value="1"/>
</dbReference>
<dbReference type="EC" id="5.2.1.8" evidence="1"/>
<dbReference type="InterPro" id="IPR001179">
    <property type="entry name" value="PPIase_FKBP_dom"/>
</dbReference>
<reference evidence="4" key="1">
    <citation type="submission" date="2022-04" db="EMBL/GenBank/DDBJ databases">
        <title>Carnegiea gigantea Genome sequencing and assembly v2.</title>
        <authorList>
            <person name="Copetti D."/>
            <person name="Sanderson M.J."/>
            <person name="Burquez A."/>
            <person name="Wojciechowski M.F."/>
        </authorList>
    </citation>
    <scope>NUCLEOTIDE SEQUENCE</scope>
    <source>
        <strain evidence="4">SGP5-SGP5p</strain>
        <tissue evidence="4">Aerial part</tissue>
    </source>
</reference>
<feature type="signal peptide" evidence="2">
    <location>
        <begin position="1"/>
        <end position="16"/>
    </location>
</feature>
<accession>A0A9Q1GZN9</accession>
<evidence type="ECO:0000313" key="5">
    <source>
        <dbReference type="Proteomes" id="UP001153076"/>
    </source>
</evidence>
<dbReference type="PROSITE" id="PS50059">
    <property type="entry name" value="FKBP_PPIASE"/>
    <property type="match status" value="1"/>
</dbReference>
<evidence type="ECO:0000313" key="4">
    <source>
        <dbReference type="EMBL" id="KAJ8428459.1"/>
    </source>
</evidence>
<dbReference type="PANTHER" id="PTHR47833">
    <property type="entry name" value="PHOTOSYNTHETIC NDH SUBUNIT OF LUMENAL LOCATION 4, CHLOROPLASTIC"/>
    <property type="match status" value="1"/>
</dbReference>
<dbReference type="Proteomes" id="UP001153076">
    <property type="component" value="Unassembled WGS sequence"/>
</dbReference>